<dbReference type="Proteomes" id="UP001596098">
    <property type="component" value="Unassembled WGS sequence"/>
</dbReference>
<gene>
    <name evidence="2" type="ORF">ACFPWU_03440</name>
</gene>
<feature type="compositionally biased region" description="Basic and acidic residues" evidence="1">
    <location>
        <begin position="50"/>
        <end position="64"/>
    </location>
</feature>
<accession>A0ABW1QWF9</accession>
<reference evidence="3" key="1">
    <citation type="journal article" date="2019" name="Int. J. Syst. Evol. Microbiol.">
        <title>The Global Catalogue of Microorganisms (GCM) 10K type strain sequencing project: providing services to taxonomists for standard genome sequencing and annotation.</title>
        <authorList>
            <consortium name="The Broad Institute Genomics Platform"/>
            <consortium name="The Broad Institute Genome Sequencing Center for Infectious Disease"/>
            <person name="Wu L."/>
            <person name="Ma J."/>
        </authorList>
    </citation>
    <scope>NUCLEOTIDE SEQUENCE [LARGE SCALE GENOMIC DNA]</scope>
    <source>
        <strain evidence="3">DFY28</strain>
    </source>
</reference>
<sequence length="94" mass="9631">MDVDGDAADVDGDAVDDAADDAVDVDEGASDGSSPPEQPVSSAAPARLAAAERTRDLLRTDKGTPRLPRLAARTGTSQVTGAHRRSSTTAREAE</sequence>
<dbReference type="RefSeq" id="WP_128219632.1">
    <property type="nucleotide sequence ID" value="NZ_CP034929.1"/>
</dbReference>
<name>A0ABW1QWF9_9ACTN</name>
<keyword evidence="3" id="KW-1185">Reference proteome</keyword>
<feature type="compositionally biased region" description="Acidic residues" evidence="1">
    <location>
        <begin position="1"/>
        <end position="29"/>
    </location>
</feature>
<feature type="region of interest" description="Disordered" evidence="1">
    <location>
        <begin position="1"/>
        <end position="94"/>
    </location>
</feature>
<comment type="caution">
    <text evidence="2">The sequence shown here is derived from an EMBL/GenBank/DDBJ whole genome shotgun (WGS) entry which is preliminary data.</text>
</comment>
<evidence type="ECO:0000313" key="2">
    <source>
        <dbReference type="EMBL" id="MFC6152718.1"/>
    </source>
</evidence>
<protein>
    <submittedName>
        <fullName evidence="2">Uncharacterized protein</fullName>
    </submittedName>
</protein>
<proteinExistence type="predicted"/>
<dbReference type="EMBL" id="JBHSQI010000002">
    <property type="protein sequence ID" value="MFC6152718.1"/>
    <property type="molecule type" value="Genomic_DNA"/>
</dbReference>
<evidence type="ECO:0000256" key="1">
    <source>
        <dbReference type="SAM" id="MobiDB-lite"/>
    </source>
</evidence>
<organism evidence="2 3">
    <name type="scientific">Nocardioides yefusunii</name>
    <dbReference type="NCBI Taxonomy" id="2500546"/>
    <lineage>
        <taxon>Bacteria</taxon>
        <taxon>Bacillati</taxon>
        <taxon>Actinomycetota</taxon>
        <taxon>Actinomycetes</taxon>
        <taxon>Propionibacteriales</taxon>
        <taxon>Nocardioidaceae</taxon>
        <taxon>Nocardioides</taxon>
    </lineage>
</organism>
<evidence type="ECO:0000313" key="3">
    <source>
        <dbReference type="Proteomes" id="UP001596098"/>
    </source>
</evidence>